<proteinExistence type="evidence at transcript level"/>
<accession>R4V4R1</accession>
<organism evidence="2">
    <name type="scientific">Coptotermes formosanus</name>
    <name type="common">Formosan subterranean termite</name>
    <dbReference type="NCBI Taxonomy" id="36987"/>
    <lineage>
        <taxon>Eukaryota</taxon>
        <taxon>Metazoa</taxon>
        <taxon>Ecdysozoa</taxon>
        <taxon>Arthropoda</taxon>
        <taxon>Hexapoda</taxon>
        <taxon>Insecta</taxon>
        <taxon>Pterygota</taxon>
        <taxon>Neoptera</taxon>
        <taxon>Polyneoptera</taxon>
        <taxon>Dictyoptera</taxon>
        <taxon>Blattodea</taxon>
        <taxon>Blattoidea</taxon>
        <taxon>Termitoidae</taxon>
        <taxon>Rhinotermitidae</taxon>
        <taxon>Coptotermes</taxon>
    </lineage>
</organism>
<feature type="region of interest" description="Disordered" evidence="1">
    <location>
        <begin position="27"/>
        <end position="89"/>
    </location>
</feature>
<reference evidence="2" key="1">
    <citation type="submission" date="2013-03" db="EMBL/GenBank/DDBJ databases">
        <title>Immune-Related transcriptome of Coptotermes formosanus Shiraki workers: the defense mechanism.</title>
        <authorList>
            <person name="Hussain A."/>
            <person name="Li Y.F."/>
            <person name="Wen S.Y."/>
        </authorList>
    </citation>
    <scope>NUCLEOTIDE SEQUENCE</scope>
</reference>
<name>R4V4R1_COPFO</name>
<evidence type="ECO:0000256" key="1">
    <source>
        <dbReference type="SAM" id="MobiDB-lite"/>
    </source>
</evidence>
<evidence type="ECO:0000313" key="2">
    <source>
        <dbReference type="EMBL" id="AGM32853.1"/>
    </source>
</evidence>
<dbReference type="EMBL" id="KC741029">
    <property type="protein sequence ID" value="AGM32853.1"/>
    <property type="molecule type" value="mRNA"/>
</dbReference>
<dbReference type="AlphaFoldDB" id="R4V4R1"/>
<sequence length="89" mass="9779">MVKACSFTYDAKFMQHQAKKAEEYLATQEARGPVHLGHRLSDQTTTTHSDNKGQKSKSSYRPDYNPLMGPSGSGGYRPRRRTCPGGGCG</sequence>
<protein>
    <submittedName>
        <fullName evidence="2">Uncharacterized protein</fullName>
    </submittedName>
</protein>